<dbReference type="EMBL" id="REGN01000313">
    <property type="protein sequence ID" value="RNA42850.1"/>
    <property type="molecule type" value="Genomic_DNA"/>
</dbReference>
<comment type="caution">
    <text evidence="1">The sequence shown here is derived from an EMBL/GenBank/DDBJ whole genome shotgun (WGS) entry which is preliminary data.</text>
</comment>
<gene>
    <name evidence="1" type="ORF">BpHYR1_015021</name>
</gene>
<organism evidence="1 2">
    <name type="scientific">Brachionus plicatilis</name>
    <name type="common">Marine rotifer</name>
    <name type="synonym">Brachionus muelleri</name>
    <dbReference type="NCBI Taxonomy" id="10195"/>
    <lineage>
        <taxon>Eukaryota</taxon>
        <taxon>Metazoa</taxon>
        <taxon>Spiralia</taxon>
        <taxon>Gnathifera</taxon>
        <taxon>Rotifera</taxon>
        <taxon>Eurotatoria</taxon>
        <taxon>Monogononta</taxon>
        <taxon>Pseudotrocha</taxon>
        <taxon>Ploima</taxon>
        <taxon>Brachionidae</taxon>
        <taxon>Brachionus</taxon>
    </lineage>
</organism>
<proteinExistence type="predicted"/>
<reference evidence="1 2" key="1">
    <citation type="journal article" date="2018" name="Sci. Rep.">
        <title>Genomic signatures of local adaptation to the degree of environmental predictability in rotifers.</title>
        <authorList>
            <person name="Franch-Gras L."/>
            <person name="Hahn C."/>
            <person name="Garcia-Roger E.M."/>
            <person name="Carmona M.J."/>
            <person name="Serra M."/>
            <person name="Gomez A."/>
        </authorList>
    </citation>
    <scope>NUCLEOTIDE SEQUENCE [LARGE SCALE GENOMIC DNA]</scope>
    <source>
        <strain evidence="1">HYR1</strain>
    </source>
</reference>
<sequence length="64" mass="7678">MFFFCNKSGASGPFLNFSKKRVFKKNEGNFKKGIEEIFFILYKNEENFKKGIDEFFFLIKNFID</sequence>
<keyword evidence="2" id="KW-1185">Reference proteome</keyword>
<accession>A0A3M7T4U8</accession>
<dbReference type="AlphaFoldDB" id="A0A3M7T4U8"/>
<evidence type="ECO:0000313" key="2">
    <source>
        <dbReference type="Proteomes" id="UP000276133"/>
    </source>
</evidence>
<name>A0A3M7T4U8_BRAPC</name>
<protein>
    <submittedName>
        <fullName evidence="1">Uncharacterized protein</fullName>
    </submittedName>
</protein>
<dbReference type="Proteomes" id="UP000276133">
    <property type="component" value="Unassembled WGS sequence"/>
</dbReference>
<evidence type="ECO:0000313" key="1">
    <source>
        <dbReference type="EMBL" id="RNA42850.1"/>
    </source>
</evidence>